<accession>A0ACC2U0E2</accession>
<dbReference type="Proteomes" id="UP001165960">
    <property type="component" value="Unassembled WGS sequence"/>
</dbReference>
<gene>
    <name evidence="1" type="ORF">DSO57_1028994</name>
</gene>
<organism evidence="1 2">
    <name type="scientific">Entomophthora muscae</name>
    <dbReference type="NCBI Taxonomy" id="34485"/>
    <lineage>
        <taxon>Eukaryota</taxon>
        <taxon>Fungi</taxon>
        <taxon>Fungi incertae sedis</taxon>
        <taxon>Zoopagomycota</taxon>
        <taxon>Entomophthoromycotina</taxon>
        <taxon>Entomophthoromycetes</taxon>
        <taxon>Entomophthorales</taxon>
        <taxon>Entomophthoraceae</taxon>
        <taxon>Entomophthora</taxon>
    </lineage>
</organism>
<evidence type="ECO:0000313" key="2">
    <source>
        <dbReference type="Proteomes" id="UP001165960"/>
    </source>
</evidence>
<reference evidence="1" key="1">
    <citation type="submission" date="2022-04" db="EMBL/GenBank/DDBJ databases">
        <title>Genome of the entomopathogenic fungus Entomophthora muscae.</title>
        <authorList>
            <person name="Elya C."/>
            <person name="Lovett B.R."/>
            <person name="Lee E."/>
            <person name="Macias A.M."/>
            <person name="Hajek A.E."/>
            <person name="De Bivort B.L."/>
            <person name="Kasson M.T."/>
            <person name="De Fine Licht H.H."/>
            <person name="Stajich J.E."/>
        </authorList>
    </citation>
    <scope>NUCLEOTIDE SEQUENCE</scope>
    <source>
        <strain evidence="1">Berkeley</strain>
    </source>
</reference>
<protein>
    <submittedName>
        <fullName evidence="1">Uncharacterized protein</fullName>
    </submittedName>
</protein>
<comment type="caution">
    <text evidence="1">The sequence shown here is derived from an EMBL/GenBank/DDBJ whole genome shotgun (WGS) entry which is preliminary data.</text>
</comment>
<evidence type="ECO:0000313" key="1">
    <source>
        <dbReference type="EMBL" id="KAJ9080066.1"/>
    </source>
</evidence>
<keyword evidence="2" id="KW-1185">Reference proteome</keyword>
<name>A0ACC2U0E2_9FUNG</name>
<proteinExistence type="predicted"/>
<sequence length="79" mass="9064">MIHEAIDICRASLAWLQDVHKFCAESDKFSVRMADNIAIMNQNVIALDKELEQLDSQGKLTTTSGFESHNFLSLYQERF</sequence>
<dbReference type="EMBL" id="QTSX02001608">
    <property type="protein sequence ID" value="KAJ9080066.1"/>
    <property type="molecule type" value="Genomic_DNA"/>
</dbReference>